<evidence type="ECO:0000313" key="4">
    <source>
        <dbReference type="Proteomes" id="UP000321947"/>
    </source>
</evidence>
<dbReference type="GO" id="GO:0003964">
    <property type="term" value="F:RNA-directed DNA polymerase activity"/>
    <property type="evidence" value="ECO:0007669"/>
    <property type="project" value="UniProtKB-KW"/>
</dbReference>
<dbReference type="PANTHER" id="PTHR15503:SF45">
    <property type="entry name" value="RNA-DIRECTED DNA POLYMERASE HOMOLOG"/>
    <property type="match status" value="1"/>
</dbReference>
<dbReference type="PANTHER" id="PTHR15503">
    <property type="entry name" value="LDOC1 RELATED"/>
    <property type="match status" value="1"/>
</dbReference>
<dbReference type="SUPFAM" id="SSF56672">
    <property type="entry name" value="DNA/RNA polymerases"/>
    <property type="match status" value="1"/>
</dbReference>
<sequence>MILALELKKSLSREKLTFMAIPLVDEQTEIETIPTEIHKVLNEYVGIILPELPKTLPTRRGIDHEIELVPRTKPPANNAYRMAPPELAKLRKQLDELLAAGFIRSAMGLLCCFKRRKMGLYYCA</sequence>
<keyword evidence="1" id="KW-0548">Nucleotidyltransferase</keyword>
<dbReference type="Proteomes" id="UP000321947">
    <property type="component" value="Unassembled WGS sequence"/>
</dbReference>
<reference evidence="3 4" key="1">
    <citation type="submission" date="2019-08" db="EMBL/GenBank/DDBJ databases">
        <title>Draft genome sequences of two oriental melons (Cucumis melo L. var makuwa).</title>
        <authorList>
            <person name="Kwon S.-Y."/>
        </authorList>
    </citation>
    <scope>NUCLEOTIDE SEQUENCE [LARGE SCALE GENOMIC DNA]</scope>
    <source>
        <strain evidence="4">cv. Chang Bougi</strain>
        <strain evidence="3">cv. SW 3</strain>
        <tissue evidence="1">Leaf</tissue>
    </source>
</reference>
<accession>A0A5A7UZX4</accession>
<keyword evidence="1" id="KW-0808">Transferase</keyword>
<dbReference type="Gene3D" id="3.10.10.10">
    <property type="entry name" value="HIV Type 1 Reverse Transcriptase, subunit A, domain 1"/>
    <property type="match status" value="1"/>
</dbReference>
<comment type="caution">
    <text evidence="1">The sequence shown here is derived from an EMBL/GenBank/DDBJ whole genome shotgun (WGS) entry which is preliminary data.</text>
</comment>
<dbReference type="AlphaFoldDB" id="A0A5A7UZX4"/>
<dbReference type="OrthoDB" id="1749844at2759"/>
<protein>
    <submittedName>
        <fullName evidence="1">Reverse transcriptase</fullName>
    </submittedName>
</protein>
<dbReference type="EMBL" id="SSTE01005668">
    <property type="protein sequence ID" value="KAA0060584.1"/>
    <property type="molecule type" value="Genomic_DNA"/>
</dbReference>
<proteinExistence type="predicted"/>
<dbReference type="InterPro" id="IPR043502">
    <property type="entry name" value="DNA/RNA_pol_sf"/>
</dbReference>
<dbReference type="Proteomes" id="UP000321393">
    <property type="component" value="Unassembled WGS sequence"/>
</dbReference>
<gene>
    <name evidence="2" type="ORF">E5676_scaffold18G00950</name>
    <name evidence="1" type="ORF">E6C27_scaffold22G004570</name>
</gene>
<evidence type="ECO:0000313" key="3">
    <source>
        <dbReference type="Proteomes" id="UP000321393"/>
    </source>
</evidence>
<evidence type="ECO:0000313" key="2">
    <source>
        <dbReference type="EMBL" id="TYK02287.1"/>
    </source>
</evidence>
<name>A0A5A7UZX4_CUCMM</name>
<dbReference type="InterPro" id="IPR032567">
    <property type="entry name" value="RTL1-rel"/>
</dbReference>
<keyword evidence="1" id="KW-0695">RNA-directed DNA polymerase</keyword>
<organism evidence="1 3">
    <name type="scientific">Cucumis melo var. makuwa</name>
    <name type="common">Oriental melon</name>
    <dbReference type="NCBI Taxonomy" id="1194695"/>
    <lineage>
        <taxon>Eukaryota</taxon>
        <taxon>Viridiplantae</taxon>
        <taxon>Streptophyta</taxon>
        <taxon>Embryophyta</taxon>
        <taxon>Tracheophyta</taxon>
        <taxon>Spermatophyta</taxon>
        <taxon>Magnoliopsida</taxon>
        <taxon>eudicotyledons</taxon>
        <taxon>Gunneridae</taxon>
        <taxon>Pentapetalae</taxon>
        <taxon>rosids</taxon>
        <taxon>fabids</taxon>
        <taxon>Cucurbitales</taxon>
        <taxon>Cucurbitaceae</taxon>
        <taxon>Benincaseae</taxon>
        <taxon>Cucumis</taxon>
    </lineage>
</organism>
<evidence type="ECO:0000313" key="1">
    <source>
        <dbReference type="EMBL" id="KAA0060584.1"/>
    </source>
</evidence>
<dbReference type="EMBL" id="SSTD01015735">
    <property type="protein sequence ID" value="TYK02287.1"/>
    <property type="molecule type" value="Genomic_DNA"/>
</dbReference>